<feature type="domain" description="ABC transporter" evidence="10">
    <location>
        <begin position="334"/>
        <end position="569"/>
    </location>
</feature>
<sequence length="577" mass="61714">MLIRLLRTFLVRYKRPLLAVLVLQSVQTAAALALPALNAKIIDNGILTGDTEYILKVGGLMLLLTCVQVGFAIGAIYYASSAAMGFGRDVRAGLFHQVIGFSTQEVAGFGAPSLITRITNDVQQVQMLVLMSCTLLVTAPITIVGGTIMAIREDGPLSLLLLVSVPALVLSVGLVVVRLVPQFAVMQIRIDRVNQVLREQITGMRVVRAFVREPYEAQRFGLANQDLTDTSLRAGRLMAFMFPAVLFVLNTSSVAAIWIGANRIGSQDMQIGALIAFLSYLVQILMSVMMATFVAVMAPRAAVCADRIQEVLDTDSTVVAPVSPIRSVASPASLEFRQVGFSYPGAELPVLTDISFTAAAGTTTAIIGSTGSGKSTLINLIPRLFDATSGSVLLGGVNVADLEPELLWSQVGLVPQKPYLFSGTVASNLRHADPEATDEDLWWALEIAQARSFVEQMPDGLNSVITQGGTNVSGGQRQRLAISRALVRKPRVFLFDDSFSALDLATDAKLRAALAPVTRDAVVVVVAQRVSTIAGADQILVLDEGQLVGVGTHEQLLLECPTYVQIFASQMTEEDAA</sequence>
<dbReference type="PROSITE" id="PS50893">
    <property type="entry name" value="ABC_TRANSPORTER_2"/>
    <property type="match status" value="1"/>
</dbReference>
<dbReference type="PROSITE" id="PS50929">
    <property type="entry name" value="ABC_TM1F"/>
    <property type="match status" value="1"/>
</dbReference>
<evidence type="ECO:0000256" key="2">
    <source>
        <dbReference type="ARBA" id="ARBA00022448"/>
    </source>
</evidence>
<dbReference type="EMBL" id="CAFBMG010000015">
    <property type="protein sequence ID" value="CAB4892037.1"/>
    <property type="molecule type" value="Genomic_DNA"/>
</dbReference>
<feature type="transmembrane region" description="Helical" evidence="9">
    <location>
        <begin position="157"/>
        <end position="180"/>
    </location>
</feature>
<dbReference type="GO" id="GO:0005886">
    <property type="term" value="C:plasma membrane"/>
    <property type="evidence" value="ECO:0007669"/>
    <property type="project" value="UniProtKB-SubCell"/>
</dbReference>
<feature type="domain" description="ABC transmembrane type-1" evidence="11">
    <location>
        <begin position="18"/>
        <end position="300"/>
    </location>
</feature>
<organism evidence="13">
    <name type="scientific">freshwater metagenome</name>
    <dbReference type="NCBI Taxonomy" id="449393"/>
    <lineage>
        <taxon>unclassified sequences</taxon>
        <taxon>metagenomes</taxon>
        <taxon>ecological metagenomes</taxon>
    </lineage>
</organism>
<evidence type="ECO:0000313" key="13">
    <source>
        <dbReference type="EMBL" id="CAB4892037.1"/>
    </source>
</evidence>
<dbReference type="SUPFAM" id="SSF52540">
    <property type="entry name" value="P-loop containing nucleoside triphosphate hydrolases"/>
    <property type="match status" value="1"/>
</dbReference>
<evidence type="ECO:0000256" key="7">
    <source>
        <dbReference type="ARBA" id="ARBA00022989"/>
    </source>
</evidence>
<keyword evidence="8 9" id="KW-0472">Membrane</keyword>
<keyword evidence="6" id="KW-0067">ATP-binding</keyword>
<evidence type="ECO:0000256" key="1">
    <source>
        <dbReference type="ARBA" id="ARBA00004651"/>
    </source>
</evidence>
<dbReference type="InterPro" id="IPR017871">
    <property type="entry name" value="ABC_transporter-like_CS"/>
</dbReference>
<keyword evidence="2" id="KW-0813">Transport</keyword>
<name>A0A6J7F9D5_9ZZZZ</name>
<dbReference type="GO" id="GO:0016887">
    <property type="term" value="F:ATP hydrolysis activity"/>
    <property type="evidence" value="ECO:0007669"/>
    <property type="project" value="InterPro"/>
</dbReference>
<dbReference type="GO" id="GO:0005524">
    <property type="term" value="F:ATP binding"/>
    <property type="evidence" value="ECO:0007669"/>
    <property type="project" value="UniProtKB-KW"/>
</dbReference>
<dbReference type="PANTHER" id="PTHR43394:SF1">
    <property type="entry name" value="ATP-BINDING CASSETTE SUB-FAMILY B MEMBER 10, MITOCHONDRIAL"/>
    <property type="match status" value="1"/>
</dbReference>
<accession>A0A6J7F9D5</accession>
<dbReference type="FunFam" id="3.40.50.300:FF:000854">
    <property type="entry name" value="Multidrug ABC transporter ATP-binding protein"/>
    <property type="match status" value="1"/>
</dbReference>
<reference evidence="13" key="1">
    <citation type="submission" date="2020-05" db="EMBL/GenBank/DDBJ databases">
        <authorList>
            <person name="Chiriac C."/>
            <person name="Salcher M."/>
            <person name="Ghai R."/>
            <person name="Kavagutti S V."/>
        </authorList>
    </citation>
    <scope>NUCLEOTIDE SEQUENCE</scope>
</reference>
<dbReference type="Gene3D" id="1.20.1560.10">
    <property type="entry name" value="ABC transporter type 1, transmembrane domain"/>
    <property type="match status" value="1"/>
</dbReference>
<dbReference type="GO" id="GO:0015421">
    <property type="term" value="F:ABC-type oligopeptide transporter activity"/>
    <property type="evidence" value="ECO:0007669"/>
    <property type="project" value="TreeGrafter"/>
</dbReference>
<proteinExistence type="predicted"/>
<keyword evidence="5" id="KW-0547">Nucleotide-binding</keyword>
<evidence type="ECO:0000256" key="4">
    <source>
        <dbReference type="ARBA" id="ARBA00022692"/>
    </source>
</evidence>
<evidence type="ECO:0000259" key="11">
    <source>
        <dbReference type="PROSITE" id="PS50929"/>
    </source>
</evidence>
<dbReference type="InterPro" id="IPR011527">
    <property type="entry name" value="ABC1_TM_dom"/>
</dbReference>
<dbReference type="InterPro" id="IPR039421">
    <property type="entry name" value="Type_1_exporter"/>
</dbReference>
<dbReference type="PROSITE" id="PS00211">
    <property type="entry name" value="ABC_TRANSPORTER_1"/>
    <property type="match status" value="1"/>
</dbReference>
<dbReference type="SUPFAM" id="SSF90123">
    <property type="entry name" value="ABC transporter transmembrane region"/>
    <property type="match status" value="1"/>
</dbReference>
<evidence type="ECO:0000256" key="5">
    <source>
        <dbReference type="ARBA" id="ARBA00022741"/>
    </source>
</evidence>
<dbReference type="CDD" id="cd18548">
    <property type="entry name" value="ABC_6TM_Tm287_like"/>
    <property type="match status" value="1"/>
</dbReference>
<evidence type="ECO:0000313" key="12">
    <source>
        <dbReference type="EMBL" id="CAB4735892.1"/>
    </source>
</evidence>
<dbReference type="EMBL" id="CAEZYU010000022">
    <property type="protein sequence ID" value="CAB4735892.1"/>
    <property type="molecule type" value="Genomic_DNA"/>
</dbReference>
<keyword evidence="7 9" id="KW-1133">Transmembrane helix</keyword>
<dbReference type="InterPro" id="IPR003439">
    <property type="entry name" value="ABC_transporter-like_ATP-bd"/>
</dbReference>
<feature type="transmembrane region" description="Helical" evidence="9">
    <location>
        <begin position="57"/>
        <end position="79"/>
    </location>
</feature>
<dbReference type="InterPro" id="IPR036640">
    <property type="entry name" value="ABC1_TM_sf"/>
</dbReference>
<keyword evidence="3" id="KW-1003">Cell membrane</keyword>
<dbReference type="Gene3D" id="3.40.50.300">
    <property type="entry name" value="P-loop containing nucleotide triphosphate hydrolases"/>
    <property type="match status" value="1"/>
</dbReference>
<dbReference type="SMART" id="SM00382">
    <property type="entry name" value="AAA"/>
    <property type="match status" value="1"/>
</dbReference>
<dbReference type="Pfam" id="PF00664">
    <property type="entry name" value="ABC_membrane"/>
    <property type="match status" value="1"/>
</dbReference>
<keyword evidence="4 9" id="KW-0812">Transmembrane</keyword>
<feature type="transmembrane region" description="Helical" evidence="9">
    <location>
        <begin position="271"/>
        <end position="298"/>
    </location>
</feature>
<evidence type="ECO:0000259" key="10">
    <source>
        <dbReference type="PROSITE" id="PS50893"/>
    </source>
</evidence>
<evidence type="ECO:0000256" key="8">
    <source>
        <dbReference type="ARBA" id="ARBA00023136"/>
    </source>
</evidence>
<comment type="subcellular location">
    <subcellularLocation>
        <location evidence="1">Cell membrane</location>
        <topology evidence="1">Multi-pass membrane protein</topology>
    </subcellularLocation>
</comment>
<dbReference type="Pfam" id="PF00005">
    <property type="entry name" value="ABC_tran"/>
    <property type="match status" value="1"/>
</dbReference>
<feature type="transmembrane region" description="Helical" evidence="9">
    <location>
        <begin position="127"/>
        <end position="151"/>
    </location>
</feature>
<protein>
    <submittedName>
        <fullName evidence="13">Unannotated protein</fullName>
    </submittedName>
</protein>
<evidence type="ECO:0000256" key="9">
    <source>
        <dbReference type="SAM" id="Phobius"/>
    </source>
</evidence>
<evidence type="ECO:0000256" key="6">
    <source>
        <dbReference type="ARBA" id="ARBA00022840"/>
    </source>
</evidence>
<dbReference type="InterPro" id="IPR003593">
    <property type="entry name" value="AAA+_ATPase"/>
</dbReference>
<feature type="transmembrane region" description="Helical" evidence="9">
    <location>
        <begin position="237"/>
        <end position="259"/>
    </location>
</feature>
<gene>
    <name evidence="12" type="ORF">UFOPK2766_00691</name>
    <name evidence="13" type="ORF">UFOPK3519_00337</name>
</gene>
<evidence type="ECO:0000256" key="3">
    <source>
        <dbReference type="ARBA" id="ARBA00022475"/>
    </source>
</evidence>
<dbReference type="AlphaFoldDB" id="A0A6J7F9D5"/>
<dbReference type="InterPro" id="IPR027417">
    <property type="entry name" value="P-loop_NTPase"/>
</dbReference>
<dbReference type="PANTHER" id="PTHR43394">
    <property type="entry name" value="ATP-DEPENDENT PERMEASE MDL1, MITOCHONDRIAL"/>
    <property type="match status" value="1"/>
</dbReference>